<evidence type="ECO:0000313" key="1">
    <source>
        <dbReference type="EMBL" id="MBL0418841.1"/>
    </source>
</evidence>
<dbReference type="AlphaFoldDB" id="A0A936ZME2"/>
<protein>
    <submittedName>
        <fullName evidence="1">Uncharacterized protein</fullName>
    </submittedName>
</protein>
<comment type="caution">
    <text evidence="1">The sequence shown here is derived from an EMBL/GenBank/DDBJ whole genome shotgun (WGS) entry which is preliminary data.</text>
</comment>
<evidence type="ECO:0000313" key="2">
    <source>
        <dbReference type="Proteomes" id="UP000613011"/>
    </source>
</evidence>
<organism evidence="1 2">
    <name type="scientific">Ramlibacter aurantiacus</name>
    <dbReference type="NCBI Taxonomy" id="2801330"/>
    <lineage>
        <taxon>Bacteria</taxon>
        <taxon>Pseudomonadati</taxon>
        <taxon>Pseudomonadota</taxon>
        <taxon>Betaproteobacteria</taxon>
        <taxon>Burkholderiales</taxon>
        <taxon>Comamonadaceae</taxon>
        <taxon>Ramlibacter</taxon>
    </lineage>
</organism>
<gene>
    <name evidence="1" type="ORF">JI739_00640</name>
</gene>
<reference evidence="1" key="1">
    <citation type="submission" date="2021-01" db="EMBL/GenBank/DDBJ databases">
        <title>Ramlibacter sp. strain AW1 16S ribosomal RNA gene Genome sequencing and assembly.</title>
        <authorList>
            <person name="Kang M."/>
        </authorList>
    </citation>
    <scope>NUCLEOTIDE SEQUENCE</scope>
    <source>
        <strain evidence="1">AW1</strain>
    </source>
</reference>
<accession>A0A936ZME2</accession>
<name>A0A936ZME2_9BURK</name>
<dbReference type="Proteomes" id="UP000613011">
    <property type="component" value="Unassembled WGS sequence"/>
</dbReference>
<dbReference type="RefSeq" id="WP_201681919.1">
    <property type="nucleotide sequence ID" value="NZ_JAEQNA010000001.1"/>
</dbReference>
<keyword evidence="2" id="KW-1185">Reference proteome</keyword>
<proteinExistence type="predicted"/>
<sequence length="271" mass="29232">MDRLLWYLRGPLRIEAAQTRDLTGQQQLDRIVQLAASEELSAHGISDAYRMATDLASRQADAGTPLAGQSLQDALVGIARPLARRCIYEAAAVMTTVLRPLVTQGLLSHADALAVFAQLLPPLGERTAPDWIQRVSDSADRCHRHRPGSAQLLLEGYKTFRATGDAAAESRFDELTLAWLRSVDLPPAVAVHAVLQARSTYSIDDLIQCIRALPELDDAAATHIVEFVRSRRLSAPELAQTLGALAGARESASSEIFVGALLPSTPTEVPG</sequence>
<dbReference type="EMBL" id="JAEQNA010000001">
    <property type="protein sequence ID" value="MBL0418841.1"/>
    <property type="molecule type" value="Genomic_DNA"/>
</dbReference>